<keyword evidence="2 5" id="KW-0812">Transmembrane</keyword>
<proteinExistence type="predicted"/>
<dbReference type="OrthoDB" id="2985014at2759"/>
<dbReference type="GO" id="GO:0016020">
    <property type="term" value="C:membrane"/>
    <property type="evidence" value="ECO:0007669"/>
    <property type="project" value="UniProtKB-SubCell"/>
</dbReference>
<dbReference type="GO" id="GO:0006820">
    <property type="term" value="P:monoatomic anion transport"/>
    <property type="evidence" value="ECO:0007669"/>
    <property type="project" value="TreeGrafter"/>
</dbReference>
<dbReference type="PANTHER" id="PTHR11662:SF280">
    <property type="entry name" value="FI21844P1-RELATED"/>
    <property type="match status" value="1"/>
</dbReference>
<feature type="transmembrane region" description="Helical" evidence="5">
    <location>
        <begin position="141"/>
        <end position="159"/>
    </location>
</feature>
<dbReference type="Pfam" id="PF07690">
    <property type="entry name" value="MFS_1"/>
    <property type="match status" value="1"/>
</dbReference>
<evidence type="ECO:0000256" key="4">
    <source>
        <dbReference type="ARBA" id="ARBA00023136"/>
    </source>
</evidence>
<organism evidence="6 7">
    <name type="scientific">Ladona fulva</name>
    <name type="common">Scarce chaser dragonfly</name>
    <name type="synonym">Libellula fulva</name>
    <dbReference type="NCBI Taxonomy" id="123851"/>
    <lineage>
        <taxon>Eukaryota</taxon>
        <taxon>Metazoa</taxon>
        <taxon>Ecdysozoa</taxon>
        <taxon>Arthropoda</taxon>
        <taxon>Hexapoda</taxon>
        <taxon>Insecta</taxon>
        <taxon>Pterygota</taxon>
        <taxon>Palaeoptera</taxon>
        <taxon>Odonata</taxon>
        <taxon>Epiprocta</taxon>
        <taxon>Anisoptera</taxon>
        <taxon>Libelluloidea</taxon>
        <taxon>Libellulidae</taxon>
        <taxon>Ladona</taxon>
    </lineage>
</organism>
<evidence type="ECO:0000256" key="5">
    <source>
        <dbReference type="SAM" id="Phobius"/>
    </source>
</evidence>
<evidence type="ECO:0000256" key="2">
    <source>
        <dbReference type="ARBA" id="ARBA00022692"/>
    </source>
</evidence>
<evidence type="ECO:0000256" key="1">
    <source>
        <dbReference type="ARBA" id="ARBA00004141"/>
    </source>
</evidence>
<reference evidence="6" key="2">
    <citation type="submission" date="2017-10" db="EMBL/GenBank/DDBJ databases">
        <title>Ladona fulva Genome sequencing and assembly.</title>
        <authorList>
            <person name="Murali S."/>
            <person name="Richards S."/>
            <person name="Bandaranaike D."/>
            <person name="Bellair M."/>
            <person name="Blankenburg K."/>
            <person name="Chao H."/>
            <person name="Dinh H."/>
            <person name="Doddapaneni H."/>
            <person name="Dugan-Rocha S."/>
            <person name="Elkadiri S."/>
            <person name="Gnanaolivu R."/>
            <person name="Hernandez B."/>
            <person name="Skinner E."/>
            <person name="Javaid M."/>
            <person name="Lee S."/>
            <person name="Li M."/>
            <person name="Ming W."/>
            <person name="Munidasa M."/>
            <person name="Muniz J."/>
            <person name="Nguyen L."/>
            <person name="Hughes D."/>
            <person name="Osuji N."/>
            <person name="Pu L.-L."/>
            <person name="Puazo M."/>
            <person name="Qu C."/>
            <person name="Quiroz J."/>
            <person name="Raj R."/>
            <person name="Weissenberger G."/>
            <person name="Xin Y."/>
            <person name="Zou X."/>
            <person name="Han Y."/>
            <person name="Worley K."/>
            <person name="Muzny D."/>
            <person name="Gibbs R."/>
        </authorList>
    </citation>
    <scope>NUCLEOTIDE SEQUENCE</scope>
    <source>
        <strain evidence="6">Sampled in the wild</strain>
    </source>
</reference>
<dbReference type="Proteomes" id="UP000792457">
    <property type="component" value="Unassembled WGS sequence"/>
</dbReference>
<dbReference type="GO" id="GO:0022857">
    <property type="term" value="F:transmembrane transporter activity"/>
    <property type="evidence" value="ECO:0007669"/>
    <property type="project" value="InterPro"/>
</dbReference>
<comment type="subcellular location">
    <subcellularLocation>
        <location evidence="1">Membrane</location>
        <topology evidence="1">Multi-pass membrane protein</topology>
    </subcellularLocation>
</comment>
<dbReference type="PANTHER" id="PTHR11662">
    <property type="entry name" value="SOLUTE CARRIER FAMILY 17"/>
    <property type="match status" value="1"/>
</dbReference>
<dbReference type="InterPro" id="IPR036259">
    <property type="entry name" value="MFS_trans_sf"/>
</dbReference>
<evidence type="ECO:0000313" key="7">
    <source>
        <dbReference type="Proteomes" id="UP000792457"/>
    </source>
</evidence>
<dbReference type="InterPro" id="IPR050382">
    <property type="entry name" value="MFS_Na/Anion_cotransporter"/>
</dbReference>
<evidence type="ECO:0000313" key="6">
    <source>
        <dbReference type="EMBL" id="KAG8233657.1"/>
    </source>
</evidence>
<comment type="caution">
    <text evidence="6">The sequence shown here is derived from an EMBL/GenBank/DDBJ whole genome shotgun (WGS) entry which is preliminary data.</text>
</comment>
<feature type="transmembrane region" description="Helical" evidence="5">
    <location>
        <begin position="67"/>
        <end position="94"/>
    </location>
</feature>
<accession>A0A8K0KES4</accession>
<gene>
    <name evidence="6" type="ORF">J437_LFUL013703</name>
</gene>
<sequence length="250" mass="28469">MRSIRLLSSKGLLGWWGYRHTIALMSFWAVAVSYAQRVGLSLVIVAMNDWNSTQKTDSEYLGWSEDHVHTILSSFFWGYIITQGVIYPALHVLFSRWVPTEERGRLAPFAYAGAQFGTVIAMPICGWLSSTKGAGWPSTFYLFGGIGLLWTISWILFASSSPEDHRWISVREKDYILKSLGKHRQQVRSENKHLSTPWKEIWTSLPVWAIILANCGQNWGFCTLLTEMPTYMSAVLHFNLNEVVLMGNDI</sequence>
<evidence type="ECO:0008006" key="8">
    <source>
        <dbReference type="Google" id="ProtNLM"/>
    </source>
</evidence>
<keyword evidence="4 5" id="KW-0472">Membrane</keyword>
<dbReference type="InterPro" id="IPR011701">
    <property type="entry name" value="MFS"/>
</dbReference>
<dbReference type="EMBL" id="KZ308734">
    <property type="protein sequence ID" value="KAG8233657.1"/>
    <property type="molecule type" value="Genomic_DNA"/>
</dbReference>
<dbReference type="AlphaFoldDB" id="A0A8K0KES4"/>
<dbReference type="SUPFAM" id="SSF103473">
    <property type="entry name" value="MFS general substrate transporter"/>
    <property type="match status" value="1"/>
</dbReference>
<reference evidence="6" key="1">
    <citation type="submission" date="2013-04" db="EMBL/GenBank/DDBJ databases">
        <authorList>
            <person name="Qu J."/>
            <person name="Murali S.C."/>
            <person name="Bandaranaike D."/>
            <person name="Bellair M."/>
            <person name="Blankenburg K."/>
            <person name="Chao H."/>
            <person name="Dinh H."/>
            <person name="Doddapaneni H."/>
            <person name="Downs B."/>
            <person name="Dugan-Rocha S."/>
            <person name="Elkadiri S."/>
            <person name="Gnanaolivu R.D."/>
            <person name="Hernandez B."/>
            <person name="Javaid M."/>
            <person name="Jayaseelan J.C."/>
            <person name="Lee S."/>
            <person name="Li M."/>
            <person name="Ming W."/>
            <person name="Munidasa M."/>
            <person name="Muniz J."/>
            <person name="Nguyen L."/>
            <person name="Ongeri F."/>
            <person name="Osuji N."/>
            <person name="Pu L.-L."/>
            <person name="Puazo M."/>
            <person name="Qu C."/>
            <person name="Quiroz J."/>
            <person name="Raj R."/>
            <person name="Weissenberger G."/>
            <person name="Xin Y."/>
            <person name="Zou X."/>
            <person name="Han Y."/>
            <person name="Richards S."/>
            <person name="Worley K."/>
            <person name="Muzny D."/>
            <person name="Gibbs R."/>
        </authorList>
    </citation>
    <scope>NUCLEOTIDE SEQUENCE</scope>
    <source>
        <strain evidence="6">Sampled in the wild</strain>
    </source>
</reference>
<evidence type="ECO:0000256" key="3">
    <source>
        <dbReference type="ARBA" id="ARBA00022989"/>
    </source>
</evidence>
<name>A0A8K0KES4_LADFU</name>
<feature type="transmembrane region" description="Helical" evidence="5">
    <location>
        <begin position="106"/>
        <end position="129"/>
    </location>
</feature>
<keyword evidence="3 5" id="KW-1133">Transmembrane helix</keyword>
<protein>
    <recommendedName>
        <fullName evidence="8">Inorganic phosphate cotransporter</fullName>
    </recommendedName>
</protein>
<feature type="transmembrane region" description="Helical" evidence="5">
    <location>
        <begin position="21"/>
        <end position="47"/>
    </location>
</feature>
<dbReference type="Gene3D" id="1.20.1250.20">
    <property type="entry name" value="MFS general substrate transporter like domains"/>
    <property type="match status" value="1"/>
</dbReference>
<keyword evidence="7" id="KW-1185">Reference proteome</keyword>